<dbReference type="PANTHER" id="PTHR44520">
    <property type="entry name" value="RESPONSE REGULATOR RCP1-RELATED"/>
    <property type="match status" value="1"/>
</dbReference>
<feature type="modified residue" description="4-aspartylphosphate" evidence="1">
    <location>
        <position position="66"/>
    </location>
</feature>
<dbReference type="SMART" id="SM00448">
    <property type="entry name" value="REC"/>
    <property type="match status" value="1"/>
</dbReference>
<protein>
    <submittedName>
        <fullName evidence="3">Response regulator receiver domain-containing protein</fullName>
    </submittedName>
</protein>
<keyword evidence="1" id="KW-0597">Phosphoprotein</keyword>
<dbReference type="OrthoDB" id="673128at2"/>
<dbReference type="STRING" id="1224947.SAMN05216480_11465"/>
<dbReference type="Pfam" id="PF00072">
    <property type="entry name" value="Response_reg"/>
    <property type="match status" value="1"/>
</dbReference>
<name>A0A1I7IBF2_9FLAO</name>
<gene>
    <name evidence="3" type="ORF">SAMN05216480_11465</name>
</gene>
<dbReference type="PANTHER" id="PTHR44520:SF2">
    <property type="entry name" value="RESPONSE REGULATOR RCP1"/>
    <property type="match status" value="1"/>
</dbReference>
<dbReference type="PROSITE" id="PS50110">
    <property type="entry name" value="RESPONSE_REGULATORY"/>
    <property type="match status" value="1"/>
</dbReference>
<evidence type="ECO:0000256" key="1">
    <source>
        <dbReference type="PROSITE-ProRule" id="PRU00169"/>
    </source>
</evidence>
<evidence type="ECO:0000313" key="4">
    <source>
        <dbReference type="Proteomes" id="UP000199138"/>
    </source>
</evidence>
<dbReference type="InterPro" id="IPR011006">
    <property type="entry name" value="CheY-like_superfamily"/>
</dbReference>
<proteinExistence type="predicted"/>
<dbReference type="Gene3D" id="3.40.50.2300">
    <property type="match status" value="1"/>
</dbReference>
<feature type="domain" description="Response regulatory" evidence="2">
    <location>
        <begin position="8"/>
        <end position="136"/>
    </location>
</feature>
<keyword evidence="4" id="KW-1185">Reference proteome</keyword>
<evidence type="ECO:0000313" key="3">
    <source>
        <dbReference type="EMBL" id="SFU70261.1"/>
    </source>
</evidence>
<dbReference type="InterPro" id="IPR001789">
    <property type="entry name" value="Sig_transdc_resp-reg_receiver"/>
</dbReference>
<organism evidence="3 4">
    <name type="scientific">Pustulibacterium marinum</name>
    <dbReference type="NCBI Taxonomy" id="1224947"/>
    <lineage>
        <taxon>Bacteria</taxon>
        <taxon>Pseudomonadati</taxon>
        <taxon>Bacteroidota</taxon>
        <taxon>Flavobacteriia</taxon>
        <taxon>Flavobacteriales</taxon>
        <taxon>Flavobacteriaceae</taxon>
        <taxon>Pustulibacterium</taxon>
    </lineage>
</organism>
<dbReference type="EMBL" id="FPBK01000014">
    <property type="protein sequence ID" value="SFU70261.1"/>
    <property type="molecule type" value="Genomic_DNA"/>
</dbReference>
<sequence length="136" mass="15662">MIHMKKMKIAIVDDNIVFRKLTKIAIEHSDSKDVEVLLFENGQEAFDYIKTYIEDKEQLPKVILLDLNMPVMDGWQFLEETLPINKSHSLNLVIYIVSSSNNDEDIERAKTLSDVKGYLVKPINITQINSLIAELQ</sequence>
<accession>A0A1I7IBF2</accession>
<dbReference type="SUPFAM" id="SSF52172">
    <property type="entry name" value="CheY-like"/>
    <property type="match status" value="1"/>
</dbReference>
<evidence type="ECO:0000259" key="2">
    <source>
        <dbReference type="PROSITE" id="PS50110"/>
    </source>
</evidence>
<dbReference type="Proteomes" id="UP000199138">
    <property type="component" value="Unassembled WGS sequence"/>
</dbReference>
<dbReference type="InterPro" id="IPR052893">
    <property type="entry name" value="TCS_response_regulator"/>
</dbReference>
<reference evidence="3 4" key="1">
    <citation type="submission" date="2016-10" db="EMBL/GenBank/DDBJ databases">
        <authorList>
            <person name="de Groot N.N."/>
        </authorList>
    </citation>
    <scope>NUCLEOTIDE SEQUENCE [LARGE SCALE GENOMIC DNA]</scope>
    <source>
        <strain evidence="3 4">CGMCC 1.12333</strain>
    </source>
</reference>
<dbReference type="AlphaFoldDB" id="A0A1I7IBF2"/>
<dbReference type="GO" id="GO:0000160">
    <property type="term" value="P:phosphorelay signal transduction system"/>
    <property type="evidence" value="ECO:0007669"/>
    <property type="project" value="InterPro"/>
</dbReference>